<sequence length="1126" mass="120834">MDRFSRFRIVDSDDTESQEEPTLHPCALGPNDNAHSNDRASSAGSVEGGGDAKRTHPAQPAAQPIENVTPPENHVFPSQQHQIHKDNAEHDILSQGADALPVSSPDPRNPGRKAGETSSAAASSRHSQRSETSSAAQLHPTAPAHTGATTTMPSDAYQPAEDFTASHGVGVEAKDQGMEASVSSKVSLKDSKSKSASSSSAYNSEEADVPPSAEPVEQEMELQLPPQQGSQYSEEFVVEAAQAAATRDATAGAVGYGAGVPTQDLMDSDAAFEAVETAAPKKKKAFAGCGFFSLSKKKGRTETEAEAGTKAKAHAQERSGAQAEGPPPAAEALPKKKTFTTCGLCLQKKADKKKTADAEAPPGEQPLEETVSATVNGTDSAASINFQREGSGRELSIPVAVSGGDKRESPCASHSEKEDEKRETQQGAAASVDAPEALPSTGADETPQQPSQENEGKPEAADVRQATAPVPHTTSSCSSVAHSESPQKHEEATEESMSRNQRRQGEGVKAAASAAASEAAADKKEGHRKPASDRHTKRVKAVVRRKRQKPEKDDGAVETGAVGGDRPGGSEAYSTPHEEEKPRKDEGEGKHASKPASAVGLAADSGPTPNEVAAPVASTEPACTPAEHSEKRARSRPSADEAPTHSGSYSSYGSYSGSGSYSYSYSDSYTASSERDASNAPSRHSAQKAKSSEGKAASAVAAASTASAPQQRPKPAAHPAPNAPTRSSAEAPLRRSAQHTESSRPQNGAATRFTRWSVRADDLVLHEEEPPASMPAYQRRILLDLRARERRDAEEAARDLQELTFRPRIHTLPGKESSNTNIIEKERSHSPMGSGGQYNASPSYSPASGILELSPRRYVIRRMSPHLLLPRKAPQQPALPSFKPEINEYARKDMVHDRGVFHRLYRRSRSSSPVATPEYVHRPEISEFAKQLYTLPRGRRLPSRQTNGVNGAEGYSGMRYESVFTRLYRQRNSPSTSPNASPSRSAARPLTFHPQITELAQRQSEGVRREPVGDRLYRKARSPRREHHSPYQPLHHENANGSSLKVHRGYDEEEENVNDQGEYDPQREYATQREYGVGEVGVSRSDRASWTSSALSQSSFSVKAPASMTAELHRTFSEKQATVEAV</sequence>
<feature type="compositionally biased region" description="Basic and acidic residues" evidence="1">
    <location>
        <begin position="627"/>
        <end position="643"/>
    </location>
</feature>
<keyword evidence="3" id="KW-1185">Reference proteome</keyword>
<evidence type="ECO:0000313" key="2">
    <source>
        <dbReference type="EMBL" id="KPI82960.1"/>
    </source>
</evidence>
<feature type="compositionally biased region" description="Polar residues" evidence="1">
    <location>
        <begin position="472"/>
        <end position="484"/>
    </location>
</feature>
<feature type="compositionally biased region" description="Low complexity" evidence="1">
    <location>
        <begin position="694"/>
        <end position="715"/>
    </location>
</feature>
<accession>A0A0N1HZQ6</accession>
<dbReference type="OMA" id="FRPQIHN"/>
<feature type="compositionally biased region" description="Basic and acidic residues" evidence="1">
    <location>
        <begin position="300"/>
        <end position="317"/>
    </location>
</feature>
<feature type="compositionally biased region" description="Low complexity" evidence="1">
    <location>
        <begin position="971"/>
        <end position="989"/>
    </location>
</feature>
<feature type="compositionally biased region" description="Basic residues" evidence="1">
    <location>
        <begin position="1018"/>
        <end position="1027"/>
    </location>
</feature>
<evidence type="ECO:0000256" key="1">
    <source>
        <dbReference type="SAM" id="MobiDB-lite"/>
    </source>
</evidence>
<feature type="compositionally biased region" description="Basic and acidic residues" evidence="1">
    <location>
        <begin position="1005"/>
        <end position="1017"/>
    </location>
</feature>
<feature type="compositionally biased region" description="Low complexity" evidence="1">
    <location>
        <begin position="118"/>
        <end position="151"/>
    </location>
</feature>
<gene>
    <name evidence="2" type="ORF">ABL78_8019</name>
</gene>
<feature type="compositionally biased region" description="Basic and acidic residues" evidence="1">
    <location>
        <begin position="520"/>
        <end position="534"/>
    </location>
</feature>
<dbReference type="OrthoDB" id="267282at2759"/>
<feature type="compositionally biased region" description="Polar residues" evidence="1">
    <location>
        <begin position="371"/>
        <end position="388"/>
    </location>
</feature>
<feature type="compositionally biased region" description="Basic residues" evidence="1">
    <location>
        <begin position="535"/>
        <end position="549"/>
    </location>
</feature>
<dbReference type="VEuPathDB" id="TriTrypDB:Lsey_0472_0010"/>
<feature type="region of interest" description="Disordered" evidence="1">
    <location>
        <begin position="349"/>
        <end position="755"/>
    </location>
</feature>
<dbReference type="Proteomes" id="UP000038009">
    <property type="component" value="Unassembled WGS sequence"/>
</dbReference>
<organism evidence="2 3">
    <name type="scientific">Leptomonas seymouri</name>
    <dbReference type="NCBI Taxonomy" id="5684"/>
    <lineage>
        <taxon>Eukaryota</taxon>
        <taxon>Discoba</taxon>
        <taxon>Euglenozoa</taxon>
        <taxon>Kinetoplastea</taxon>
        <taxon>Metakinetoplastina</taxon>
        <taxon>Trypanosomatida</taxon>
        <taxon>Trypanosomatidae</taxon>
        <taxon>Leishmaniinae</taxon>
        <taxon>Leptomonas</taxon>
    </lineage>
</organism>
<feature type="compositionally biased region" description="Basic and acidic residues" evidence="1">
    <location>
        <begin position="404"/>
        <end position="424"/>
    </location>
</feature>
<comment type="caution">
    <text evidence="2">The sequence shown here is derived from an EMBL/GenBank/DDBJ whole genome shotgun (WGS) entry which is preliminary data.</text>
</comment>
<dbReference type="EMBL" id="LJSK01000472">
    <property type="protein sequence ID" value="KPI82960.1"/>
    <property type="molecule type" value="Genomic_DNA"/>
</dbReference>
<feature type="compositionally biased region" description="Basic and acidic residues" evidence="1">
    <location>
        <begin position="576"/>
        <end position="591"/>
    </location>
</feature>
<dbReference type="AlphaFoldDB" id="A0A0N1HZQ6"/>
<feature type="compositionally biased region" description="Basic and acidic residues" evidence="1">
    <location>
        <begin position="1"/>
        <end position="11"/>
    </location>
</feature>
<protein>
    <submittedName>
        <fullName evidence="2">Uncharacterized protein</fullName>
    </submittedName>
</protein>
<feature type="region of interest" description="Disordered" evidence="1">
    <location>
        <begin position="297"/>
        <end position="336"/>
    </location>
</feature>
<feature type="region of interest" description="Disordered" evidence="1">
    <location>
        <begin position="1"/>
        <end position="231"/>
    </location>
</feature>
<name>A0A0N1HZQ6_LEPSE</name>
<feature type="compositionally biased region" description="Low complexity" evidence="1">
    <location>
        <begin position="510"/>
        <end position="519"/>
    </location>
</feature>
<feature type="compositionally biased region" description="Low complexity" evidence="1">
    <location>
        <begin position="646"/>
        <end position="672"/>
    </location>
</feature>
<proteinExistence type="predicted"/>
<feature type="compositionally biased region" description="Polar residues" evidence="1">
    <location>
        <begin position="739"/>
        <end position="749"/>
    </location>
</feature>
<reference evidence="2 3" key="1">
    <citation type="journal article" date="2015" name="PLoS Pathog.">
        <title>Leptomonas seymouri: Adaptations to the Dixenous Life Cycle Analyzed by Genome Sequencing, Transcriptome Profiling and Co-infection with Leishmania donovani.</title>
        <authorList>
            <person name="Kraeva N."/>
            <person name="Butenko A."/>
            <person name="Hlavacova J."/>
            <person name="Kostygov A."/>
            <person name="Myskova J."/>
            <person name="Grybchuk D."/>
            <person name="Lestinova T."/>
            <person name="Votypka J."/>
            <person name="Volf P."/>
            <person name="Opperdoes F."/>
            <person name="Flegontov P."/>
            <person name="Lukes J."/>
            <person name="Yurchenko V."/>
        </authorList>
    </citation>
    <scope>NUCLEOTIDE SEQUENCE [LARGE SCALE GENOMIC DNA]</scope>
    <source>
        <strain evidence="2 3">ATCC 30220</strain>
    </source>
</reference>
<feature type="region of interest" description="Disordered" evidence="1">
    <location>
        <begin position="970"/>
        <end position="1075"/>
    </location>
</feature>
<feature type="compositionally biased region" description="Basic and acidic residues" evidence="1">
    <location>
        <begin position="83"/>
        <end position="92"/>
    </location>
</feature>
<evidence type="ECO:0000313" key="3">
    <source>
        <dbReference type="Proteomes" id="UP000038009"/>
    </source>
</evidence>